<proteinExistence type="predicted"/>
<protein>
    <submittedName>
        <fullName evidence="1">Uncharacterized protein</fullName>
    </submittedName>
</protein>
<reference evidence="1 2" key="1">
    <citation type="submission" date="2014-06" db="EMBL/GenBank/DDBJ databases">
        <title>Draft genome sequence of iron oxidizing acidophile Leptospirillum ferriphilum DSM14647.</title>
        <authorList>
            <person name="Cardenas J.P."/>
            <person name="Lazcano M."/>
            <person name="Ossandon F.J."/>
            <person name="Corbett M."/>
            <person name="Holmes D.S."/>
            <person name="Watkin E."/>
        </authorList>
    </citation>
    <scope>NUCLEOTIDE SEQUENCE [LARGE SCALE GENOMIC DNA]</scope>
    <source>
        <strain evidence="1 2">DSM 14647</strain>
    </source>
</reference>
<dbReference type="PATRIC" id="fig|178606.4.peg.1963"/>
<gene>
    <name evidence="1" type="ORF">LptCag_0373</name>
</gene>
<evidence type="ECO:0000313" key="2">
    <source>
        <dbReference type="Proteomes" id="UP000029452"/>
    </source>
</evidence>
<organism evidence="1 2">
    <name type="scientific">Leptospirillum ferriphilum</name>
    <dbReference type="NCBI Taxonomy" id="178606"/>
    <lineage>
        <taxon>Bacteria</taxon>
        <taxon>Pseudomonadati</taxon>
        <taxon>Nitrospirota</taxon>
        <taxon>Nitrospiria</taxon>
        <taxon>Nitrospirales</taxon>
        <taxon>Nitrospiraceae</taxon>
        <taxon>Leptospirillum</taxon>
    </lineage>
</organism>
<dbReference type="AlphaFoldDB" id="A0A094WCD9"/>
<name>A0A094WCD9_9BACT</name>
<dbReference type="Proteomes" id="UP000029452">
    <property type="component" value="Unassembled WGS sequence"/>
</dbReference>
<sequence>MSRAMEAKELRSPICLSFPISHEFAPVKSEFSLSCGEKGRR</sequence>
<dbReference type="EMBL" id="JPGK01000007">
    <property type="protein sequence ID" value="KGA93337.1"/>
    <property type="molecule type" value="Genomic_DNA"/>
</dbReference>
<accession>A0A094WCD9</accession>
<comment type="caution">
    <text evidence="1">The sequence shown here is derived from an EMBL/GenBank/DDBJ whole genome shotgun (WGS) entry which is preliminary data.</text>
</comment>
<evidence type="ECO:0000313" key="1">
    <source>
        <dbReference type="EMBL" id="KGA93337.1"/>
    </source>
</evidence>